<dbReference type="Proteomes" id="UP000184383">
    <property type="component" value="Unassembled WGS sequence"/>
</dbReference>
<dbReference type="CDD" id="cd12148">
    <property type="entry name" value="fungal_TF_MHR"/>
    <property type="match status" value="1"/>
</dbReference>
<dbReference type="PANTHER" id="PTHR47782">
    <property type="entry name" value="ZN(II)2CYS6 TRANSCRIPTION FACTOR (EUROFUNG)-RELATED"/>
    <property type="match status" value="1"/>
</dbReference>
<dbReference type="GO" id="GO:0005634">
    <property type="term" value="C:nucleus"/>
    <property type="evidence" value="ECO:0007669"/>
    <property type="project" value="UniProtKB-SubCell"/>
</dbReference>
<dbReference type="AlphaFoldDB" id="A0A1L9S451"/>
<dbReference type="Pfam" id="PF04082">
    <property type="entry name" value="Fungal_trans"/>
    <property type="match status" value="1"/>
</dbReference>
<accession>A0A1L9S451</accession>
<dbReference type="InterPro" id="IPR036864">
    <property type="entry name" value="Zn2-C6_fun-type_DNA-bd_sf"/>
</dbReference>
<dbReference type="VEuPathDB" id="FungiDB:ASPWEDRAFT_126279"/>
<feature type="domain" description="Zn(2)-C6 fungal-type" evidence="8">
    <location>
        <begin position="14"/>
        <end position="44"/>
    </location>
</feature>
<protein>
    <recommendedName>
        <fullName evidence="8">Zn(2)-C6 fungal-type domain-containing protein</fullName>
    </recommendedName>
</protein>
<dbReference type="SMART" id="SM00066">
    <property type="entry name" value="GAL4"/>
    <property type="match status" value="1"/>
</dbReference>
<keyword evidence="10" id="KW-1185">Reference proteome</keyword>
<dbReference type="GO" id="GO:0008270">
    <property type="term" value="F:zinc ion binding"/>
    <property type="evidence" value="ECO:0007669"/>
    <property type="project" value="InterPro"/>
</dbReference>
<comment type="subcellular location">
    <subcellularLocation>
        <location evidence="1">Nucleus</location>
    </subcellularLocation>
</comment>
<dbReference type="GeneID" id="63745050"/>
<keyword evidence="6" id="KW-0804">Transcription</keyword>
<evidence type="ECO:0000256" key="5">
    <source>
        <dbReference type="ARBA" id="ARBA00023125"/>
    </source>
</evidence>
<dbReference type="InterPro" id="IPR001138">
    <property type="entry name" value="Zn2Cys6_DnaBD"/>
</dbReference>
<evidence type="ECO:0000256" key="1">
    <source>
        <dbReference type="ARBA" id="ARBA00004123"/>
    </source>
</evidence>
<dbReference type="EMBL" id="KV878209">
    <property type="protein sequence ID" value="OJJ41955.1"/>
    <property type="molecule type" value="Genomic_DNA"/>
</dbReference>
<evidence type="ECO:0000256" key="2">
    <source>
        <dbReference type="ARBA" id="ARBA00022723"/>
    </source>
</evidence>
<evidence type="ECO:0000256" key="7">
    <source>
        <dbReference type="ARBA" id="ARBA00023242"/>
    </source>
</evidence>
<evidence type="ECO:0000313" key="9">
    <source>
        <dbReference type="EMBL" id="OJJ41955.1"/>
    </source>
</evidence>
<dbReference type="OrthoDB" id="2399539at2759"/>
<dbReference type="Pfam" id="PF00172">
    <property type="entry name" value="Zn_clus"/>
    <property type="match status" value="1"/>
</dbReference>
<evidence type="ECO:0000313" key="10">
    <source>
        <dbReference type="Proteomes" id="UP000184383"/>
    </source>
</evidence>
<dbReference type="InterPro" id="IPR007219">
    <property type="entry name" value="XnlR_reg_dom"/>
</dbReference>
<dbReference type="Gene3D" id="4.10.240.10">
    <property type="entry name" value="Zn(2)-C6 fungal-type DNA-binding domain"/>
    <property type="match status" value="1"/>
</dbReference>
<dbReference type="SUPFAM" id="SSF57701">
    <property type="entry name" value="Zn2/Cys6 DNA-binding domain"/>
    <property type="match status" value="1"/>
</dbReference>
<dbReference type="RefSeq" id="XP_040695631.1">
    <property type="nucleotide sequence ID" value="XM_040829202.1"/>
</dbReference>
<dbReference type="GO" id="GO:0043565">
    <property type="term" value="F:sequence-specific DNA binding"/>
    <property type="evidence" value="ECO:0007669"/>
    <property type="project" value="TreeGrafter"/>
</dbReference>
<evidence type="ECO:0000256" key="4">
    <source>
        <dbReference type="ARBA" id="ARBA00023015"/>
    </source>
</evidence>
<name>A0A1L9S451_ASPWE</name>
<dbReference type="SMART" id="SM00906">
    <property type="entry name" value="Fungal_trans"/>
    <property type="match status" value="1"/>
</dbReference>
<keyword evidence="3" id="KW-0862">Zinc</keyword>
<dbReference type="GO" id="GO:0006351">
    <property type="term" value="P:DNA-templated transcription"/>
    <property type="evidence" value="ECO:0007669"/>
    <property type="project" value="InterPro"/>
</dbReference>
<dbReference type="GO" id="GO:0000981">
    <property type="term" value="F:DNA-binding transcription factor activity, RNA polymerase II-specific"/>
    <property type="evidence" value="ECO:0007669"/>
    <property type="project" value="InterPro"/>
</dbReference>
<proteinExistence type="predicted"/>
<dbReference type="PANTHER" id="PTHR47782:SF12">
    <property type="entry name" value="ZN(II)2CYS6 TRANSCRIPTION FACTOR (EUROFUNG)"/>
    <property type="match status" value="1"/>
</dbReference>
<dbReference type="GO" id="GO:0045944">
    <property type="term" value="P:positive regulation of transcription by RNA polymerase II"/>
    <property type="evidence" value="ECO:0007669"/>
    <property type="project" value="TreeGrafter"/>
</dbReference>
<gene>
    <name evidence="9" type="ORF">ASPWEDRAFT_126279</name>
</gene>
<organism evidence="9 10">
    <name type="scientific">Aspergillus wentii DTO 134E9</name>
    <dbReference type="NCBI Taxonomy" id="1073089"/>
    <lineage>
        <taxon>Eukaryota</taxon>
        <taxon>Fungi</taxon>
        <taxon>Dikarya</taxon>
        <taxon>Ascomycota</taxon>
        <taxon>Pezizomycotina</taxon>
        <taxon>Eurotiomycetes</taxon>
        <taxon>Eurotiomycetidae</taxon>
        <taxon>Eurotiales</taxon>
        <taxon>Aspergillaceae</taxon>
        <taxon>Aspergillus</taxon>
        <taxon>Aspergillus subgen. Cremei</taxon>
    </lineage>
</organism>
<dbReference type="CDD" id="cd00067">
    <property type="entry name" value="GAL4"/>
    <property type="match status" value="1"/>
</dbReference>
<evidence type="ECO:0000256" key="3">
    <source>
        <dbReference type="ARBA" id="ARBA00022833"/>
    </source>
</evidence>
<dbReference type="STRING" id="1073089.A0A1L9S451"/>
<sequence>MKDGQPRNLARLPACQSCYTKKVKCDNARPKCSPCTKNGQACMTVSLSGNKTVAREYIYQLEEKIWSLQEDIREAQNAVQTSNHEPSAERHEDIADNTDEAETNDGAYSSPSLTEGAGLSFIRPLFADAGWKQQNPKLLQNLSKTSSIPEMAISPNPLPSLEEARAVFDSYLSSSHVQNPFLLRRDVQKLFDRVYPAHELPIPQTSSNITKHDRYRTFMILAVGSVPLYRNGKHNHHPYGYFLSAMGNIELNLLSRGLESIQDLLLIGRFGIYHHISTSIWEIVRLCMRMCVEQGLHKGQFGPGQSLLDEQLSRRVFWECYMIDRYSSITLDRPAAIADDEIHVDFPVDADDGEIEAAGASGVFPDLDSFANTKAQMGSNRTTETSVFLLCLRLRKITSKTHLKFQQLSKTQGSSSMTDSFMASGTIYAIVDELLCDLDAWRESAPQYQTPKCLYEMQEWYDLLLMRERLLLVRKAIDIVPRIRNIPPQDLLSICLQCAIGAILIFSSLYEQKKITYTRSYFQLLFTSGLSVMFCVSAITEHDEETVRQAAEAVRQGEKALKTMGKELSDAVHYVAVYEALRSFCLAKWKHLQDNPFSTGGRVSSSHETNAFVRDLHPGQAVRVDMSSLDSAHDQSFQDAPWLSTSNLAETQPNLAYHDASAEGRIWDCDIFGDSALWDMEAGLGEYAYGDPLVSSFMDEFISS</sequence>
<evidence type="ECO:0000256" key="6">
    <source>
        <dbReference type="ARBA" id="ARBA00023163"/>
    </source>
</evidence>
<dbReference type="InterPro" id="IPR052202">
    <property type="entry name" value="Yeast_MetPath_Reg"/>
</dbReference>
<reference evidence="10" key="1">
    <citation type="journal article" date="2017" name="Genome Biol.">
        <title>Comparative genomics reveals high biological diversity and specific adaptations in the industrially and medically important fungal genus Aspergillus.</title>
        <authorList>
            <person name="de Vries R.P."/>
            <person name="Riley R."/>
            <person name="Wiebenga A."/>
            <person name="Aguilar-Osorio G."/>
            <person name="Amillis S."/>
            <person name="Uchima C.A."/>
            <person name="Anderluh G."/>
            <person name="Asadollahi M."/>
            <person name="Askin M."/>
            <person name="Barry K."/>
            <person name="Battaglia E."/>
            <person name="Bayram O."/>
            <person name="Benocci T."/>
            <person name="Braus-Stromeyer S.A."/>
            <person name="Caldana C."/>
            <person name="Canovas D."/>
            <person name="Cerqueira G.C."/>
            <person name="Chen F."/>
            <person name="Chen W."/>
            <person name="Choi C."/>
            <person name="Clum A."/>
            <person name="Dos Santos R.A."/>
            <person name="Damasio A.R."/>
            <person name="Diallinas G."/>
            <person name="Emri T."/>
            <person name="Fekete E."/>
            <person name="Flipphi M."/>
            <person name="Freyberg S."/>
            <person name="Gallo A."/>
            <person name="Gournas C."/>
            <person name="Habgood R."/>
            <person name="Hainaut M."/>
            <person name="Harispe M.L."/>
            <person name="Henrissat B."/>
            <person name="Hilden K.S."/>
            <person name="Hope R."/>
            <person name="Hossain A."/>
            <person name="Karabika E."/>
            <person name="Karaffa L."/>
            <person name="Karanyi Z."/>
            <person name="Krasevec N."/>
            <person name="Kuo A."/>
            <person name="Kusch H."/>
            <person name="LaButti K."/>
            <person name="Lagendijk E.L."/>
            <person name="Lapidus A."/>
            <person name="Levasseur A."/>
            <person name="Lindquist E."/>
            <person name="Lipzen A."/>
            <person name="Logrieco A.F."/>
            <person name="MacCabe A."/>
            <person name="Maekelae M.R."/>
            <person name="Malavazi I."/>
            <person name="Melin P."/>
            <person name="Meyer V."/>
            <person name="Mielnichuk N."/>
            <person name="Miskei M."/>
            <person name="Molnar A.P."/>
            <person name="Mule G."/>
            <person name="Ngan C.Y."/>
            <person name="Orejas M."/>
            <person name="Orosz E."/>
            <person name="Ouedraogo J.P."/>
            <person name="Overkamp K.M."/>
            <person name="Park H.-S."/>
            <person name="Perrone G."/>
            <person name="Piumi F."/>
            <person name="Punt P.J."/>
            <person name="Ram A.F."/>
            <person name="Ramon A."/>
            <person name="Rauscher S."/>
            <person name="Record E."/>
            <person name="Riano-Pachon D.M."/>
            <person name="Robert V."/>
            <person name="Roehrig J."/>
            <person name="Ruller R."/>
            <person name="Salamov A."/>
            <person name="Salih N.S."/>
            <person name="Samson R.A."/>
            <person name="Sandor E."/>
            <person name="Sanguinetti M."/>
            <person name="Schuetze T."/>
            <person name="Sepcic K."/>
            <person name="Shelest E."/>
            <person name="Sherlock G."/>
            <person name="Sophianopoulou V."/>
            <person name="Squina F.M."/>
            <person name="Sun H."/>
            <person name="Susca A."/>
            <person name="Todd R.B."/>
            <person name="Tsang A."/>
            <person name="Unkles S.E."/>
            <person name="van de Wiele N."/>
            <person name="van Rossen-Uffink D."/>
            <person name="Oliveira J.V."/>
            <person name="Vesth T.C."/>
            <person name="Visser J."/>
            <person name="Yu J.-H."/>
            <person name="Zhou M."/>
            <person name="Andersen M.R."/>
            <person name="Archer D.B."/>
            <person name="Baker S.E."/>
            <person name="Benoit I."/>
            <person name="Brakhage A.A."/>
            <person name="Braus G.H."/>
            <person name="Fischer R."/>
            <person name="Frisvad J.C."/>
            <person name="Goldman G.H."/>
            <person name="Houbraken J."/>
            <person name="Oakley B."/>
            <person name="Pocsi I."/>
            <person name="Scazzocchio C."/>
            <person name="Seiboth B."/>
            <person name="vanKuyk P.A."/>
            <person name="Wortman J."/>
            <person name="Dyer P.S."/>
            <person name="Grigoriev I.V."/>
        </authorList>
    </citation>
    <scope>NUCLEOTIDE SEQUENCE [LARGE SCALE GENOMIC DNA]</scope>
    <source>
        <strain evidence="10">DTO 134E9</strain>
    </source>
</reference>
<dbReference type="PROSITE" id="PS50048">
    <property type="entry name" value="ZN2_CY6_FUNGAL_2"/>
    <property type="match status" value="1"/>
</dbReference>
<keyword evidence="5" id="KW-0238">DNA-binding</keyword>
<keyword evidence="7" id="KW-0539">Nucleus</keyword>
<keyword evidence="2" id="KW-0479">Metal-binding</keyword>
<evidence type="ECO:0000259" key="8">
    <source>
        <dbReference type="PROSITE" id="PS50048"/>
    </source>
</evidence>
<keyword evidence="4" id="KW-0805">Transcription regulation</keyword>